<dbReference type="InterPro" id="IPR012337">
    <property type="entry name" value="RNaseH-like_sf"/>
</dbReference>
<keyword evidence="1" id="KW-0732">Signal</keyword>
<dbReference type="Pfam" id="PF02171">
    <property type="entry name" value="Piwi"/>
    <property type="match status" value="1"/>
</dbReference>
<feature type="signal peptide" evidence="1">
    <location>
        <begin position="1"/>
        <end position="21"/>
    </location>
</feature>
<dbReference type="InterPro" id="IPR036397">
    <property type="entry name" value="RNaseH_sf"/>
</dbReference>
<gene>
    <name evidence="3" type="ORF">niasHT_015492</name>
</gene>
<dbReference type="InterPro" id="IPR003165">
    <property type="entry name" value="Piwi"/>
</dbReference>
<dbReference type="SMART" id="SM00950">
    <property type="entry name" value="Piwi"/>
    <property type="match status" value="1"/>
</dbReference>
<dbReference type="Proteomes" id="UP001620626">
    <property type="component" value="Unassembled WGS sequence"/>
</dbReference>
<comment type="caution">
    <text evidence="3">The sequence shown here is derived from an EMBL/GenBank/DDBJ whole genome shotgun (WGS) entry which is preliminary data.</text>
</comment>
<dbReference type="EMBL" id="JBICBT010000590">
    <property type="protein sequence ID" value="KAL3108570.1"/>
    <property type="molecule type" value="Genomic_DNA"/>
</dbReference>
<organism evidence="3 4">
    <name type="scientific">Heterodera trifolii</name>
    <dbReference type="NCBI Taxonomy" id="157864"/>
    <lineage>
        <taxon>Eukaryota</taxon>
        <taxon>Metazoa</taxon>
        <taxon>Ecdysozoa</taxon>
        <taxon>Nematoda</taxon>
        <taxon>Chromadorea</taxon>
        <taxon>Rhabditida</taxon>
        <taxon>Tylenchina</taxon>
        <taxon>Tylenchomorpha</taxon>
        <taxon>Tylenchoidea</taxon>
        <taxon>Heteroderidae</taxon>
        <taxon>Heteroderinae</taxon>
        <taxon>Heterodera</taxon>
    </lineage>
</organism>
<name>A0ABD2L019_9BILA</name>
<dbReference type="Gene3D" id="3.30.420.10">
    <property type="entry name" value="Ribonuclease H-like superfamily/Ribonuclease H"/>
    <property type="match status" value="1"/>
</dbReference>
<dbReference type="PANTHER" id="PTHR22891">
    <property type="entry name" value="EUKARYOTIC TRANSLATION INITIATION FACTOR 2C"/>
    <property type="match status" value="1"/>
</dbReference>
<reference evidence="3 4" key="1">
    <citation type="submission" date="2024-10" db="EMBL/GenBank/DDBJ databases">
        <authorList>
            <person name="Kim D."/>
        </authorList>
    </citation>
    <scope>NUCLEOTIDE SEQUENCE [LARGE SCALE GENOMIC DNA]</scope>
    <source>
        <strain evidence="3">BH-2024</strain>
    </source>
</reference>
<evidence type="ECO:0000313" key="4">
    <source>
        <dbReference type="Proteomes" id="UP001620626"/>
    </source>
</evidence>
<sequence>MVKHCFLVLLNFPGGFAPSESAAPINGTNGAVPSGNKAGPTRQNGANGVAAIGANTIPLGSNGNVVPSTPVPRVGSSLPPPSCIGWAATIGKRHKDEYIGDLVCQAPRREEKIDVIASVVRRCIESFKKNRNKMPQRVVILRNGCTEGQFDMYEIPLVKKELEELGCTAKLTVIVPNRLQDVSFLRQDARPEDKSNEQNIPPGTVVDTVVVHPKRSEFFLNSHVAIKGTACTPHYTVLRDENDMSMDTLQTMVHYLCFGHQIVTKPTSLPSPVYIADEYNKGVEWPLRTYADMTKILSFLNTTYLRELRINA</sequence>
<dbReference type="AlphaFoldDB" id="A0ABD2L019"/>
<evidence type="ECO:0000313" key="3">
    <source>
        <dbReference type="EMBL" id="KAL3108570.1"/>
    </source>
</evidence>
<evidence type="ECO:0000256" key="1">
    <source>
        <dbReference type="SAM" id="SignalP"/>
    </source>
</evidence>
<feature type="chain" id="PRO_5044827841" description="Piwi domain-containing protein" evidence="1">
    <location>
        <begin position="22"/>
        <end position="312"/>
    </location>
</feature>
<protein>
    <recommendedName>
        <fullName evidence="2">Piwi domain-containing protein</fullName>
    </recommendedName>
</protein>
<proteinExistence type="predicted"/>
<accession>A0ABD2L019</accession>
<keyword evidence="4" id="KW-1185">Reference proteome</keyword>
<evidence type="ECO:0000259" key="2">
    <source>
        <dbReference type="PROSITE" id="PS50822"/>
    </source>
</evidence>
<feature type="domain" description="Piwi" evidence="2">
    <location>
        <begin position="102"/>
        <end position="288"/>
    </location>
</feature>
<dbReference type="PROSITE" id="PS50822">
    <property type="entry name" value="PIWI"/>
    <property type="match status" value="1"/>
</dbReference>
<dbReference type="SUPFAM" id="SSF53098">
    <property type="entry name" value="Ribonuclease H-like"/>
    <property type="match status" value="1"/>
</dbReference>